<comment type="caution">
    <text evidence="1">The sequence shown here is derived from an EMBL/GenBank/DDBJ whole genome shotgun (WGS) entry which is preliminary data.</text>
</comment>
<accession>A0A1R1S7S1</accession>
<dbReference type="PANTHER" id="PTHR41287:SF1">
    <property type="entry name" value="PROTEIN YMFN"/>
    <property type="match status" value="1"/>
</dbReference>
<dbReference type="Proteomes" id="UP000186168">
    <property type="component" value="Unassembled WGS sequence"/>
</dbReference>
<name>A0A1R1S7S1_9ACTN</name>
<dbReference type="EMBL" id="ASQP01000469">
    <property type="protein sequence ID" value="OMI34381.1"/>
    <property type="molecule type" value="Genomic_DNA"/>
</dbReference>
<dbReference type="GeneID" id="96746699"/>
<dbReference type="PANTHER" id="PTHR41287">
    <property type="match status" value="1"/>
</dbReference>
<protein>
    <recommendedName>
        <fullName evidence="3">Terminase</fullName>
    </recommendedName>
</protein>
<proteinExistence type="predicted"/>
<keyword evidence="2" id="KW-1185">Reference proteome</keyword>
<dbReference type="AlphaFoldDB" id="A0A1R1S7S1"/>
<evidence type="ECO:0000313" key="1">
    <source>
        <dbReference type="EMBL" id="OMI34381.1"/>
    </source>
</evidence>
<reference evidence="1 2" key="1">
    <citation type="submission" date="2013-05" db="EMBL/GenBank/DDBJ databases">
        <title>Genome sequence of Streptomyces sparsogenes DSM 40356.</title>
        <authorList>
            <person name="Coyne S."/>
            <person name="Seebeck F.P."/>
        </authorList>
    </citation>
    <scope>NUCLEOTIDE SEQUENCE [LARGE SCALE GENOMIC DNA]</scope>
    <source>
        <strain evidence="1 2">DSM 40356</strain>
    </source>
</reference>
<evidence type="ECO:0000313" key="2">
    <source>
        <dbReference type="Proteomes" id="UP000186168"/>
    </source>
</evidence>
<gene>
    <name evidence="1" type="ORF">SPAR_36396</name>
</gene>
<dbReference type="InterPro" id="IPR005021">
    <property type="entry name" value="Terminase_largesu-like"/>
</dbReference>
<sequence length="549" mass="61681">MPWRGPRYDGEFPSLGHQLVEHVEQYLCHGPGDVVGEPIDLDDEFYAFIVKAYRLDPETGRRVYRRAFLSRAKGRAKSEIAGMLVCAEALFPVRFDGWDADGEPVGRPVKSPFIRCLATEEGQSGNTYDNVSTMLEYLVEHHGDEFPGIDIGKSAQSSSRIILHHQRGEITPSTASSAAKDGGKETFAVFDETHLYVLPELRRMHGTVRRNLRKRKEAEPWCLETSTMYEPGQDSVAEATHTYYKAIREGRIRDADAAGLLFDHRQAKDGTDLADRDALLVGLKEAYGPAASWMDLDGIIAEIWDPQSAPSDSRRYWLNQPVAAEDALLDPGKWARCASELRLQDGDEIALGFDGGKTDDATALIAMRIADRLVQPLGIWERPEGPLGKGWEVDRKQVSDLVAHAFGLYQVRAFFADVKLWESYIDEWGETYRDELVAKASPKSVIGYDMRGHQQELTKATEALVQAIEDVKILHTDHKVLNRHVGNARRRPNRWGVSFGKESRESPKKVDGFAAMQLADMARRALLASPDWAKRQKKRRRTGRVHGFA</sequence>
<evidence type="ECO:0008006" key="3">
    <source>
        <dbReference type="Google" id="ProtNLM"/>
    </source>
</evidence>
<dbReference type="STRING" id="67365.GCA_001704635_01765"/>
<dbReference type="RefSeq" id="WP_065966617.1">
    <property type="nucleotide sequence ID" value="NZ_ASQP01000469.1"/>
</dbReference>
<organism evidence="1 2">
    <name type="scientific">Streptomyces sparsogenes DSM 40356</name>
    <dbReference type="NCBI Taxonomy" id="1331668"/>
    <lineage>
        <taxon>Bacteria</taxon>
        <taxon>Bacillati</taxon>
        <taxon>Actinomycetota</taxon>
        <taxon>Actinomycetes</taxon>
        <taxon>Kitasatosporales</taxon>
        <taxon>Streptomycetaceae</taxon>
        <taxon>Streptomyces</taxon>
    </lineage>
</organism>